<evidence type="ECO:0000259" key="1">
    <source>
        <dbReference type="Pfam" id="PF03372"/>
    </source>
</evidence>
<reference evidence="2 3" key="1">
    <citation type="submission" date="2015-12" db="EMBL/GenBank/DDBJ databases">
        <authorList>
            <person name="Shamseldin A."/>
            <person name="Moawad H."/>
            <person name="Abd El-Rahim W.M."/>
            <person name="Sadowsky M.J."/>
        </authorList>
    </citation>
    <scope>NUCLEOTIDE SEQUENCE [LARGE SCALE GENOMIC DNA]</scope>
    <source>
        <strain evidence="2 3">Ar51</strain>
    </source>
</reference>
<dbReference type="AlphaFoldDB" id="A0A0U2XHJ5"/>
<evidence type="ECO:0000313" key="2">
    <source>
        <dbReference type="EMBL" id="ALV43234.1"/>
    </source>
</evidence>
<feature type="domain" description="Endonuclease/exonuclease/phosphatase" evidence="1">
    <location>
        <begin position="8"/>
        <end position="206"/>
    </location>
</feature>
<dbReference type="Pfam" id="PF03372">
    <property type="entry name" value="Exo_endo_phos"/>
    <property type="match status" value="1"/>
</dbReference>
<accession>A0A0U2XHJ5</accession>
<dbReference type="InterPro" id="IPR005135">
    <property type="entry name" value="Endo/exonuclease/phosphatase"/>
</dbReference>
<evidence type="ECO:0000313" key="3">
    <source>
        <dbReference type="Proteomes" id="UP000065151"/>
    </source>
</evidence>
<dbReference type="KEGG" id="psul:AU252_20425"/>
<dbReference type="STRING" id="121292.AU252_20425"/>
<gene>
    <name evidence="2" type="ORF">AU252_20425</name>
</gene>
<organism evidence="2">
    <name type="scientific">Pseudarthrobacter sulfonivorans</name>
    <dbReference type="NCBI Taxonomy" id="121292"/>
    <lineage>
        <taxon>Bacteria</taxon>
        <taxon>Bacillati</taxon>
        <taxon>Actinomycetota</taxon>
        <taxon>Actinomycetes</taxon>
        <taxon>Micrococcales</taxon>
        <taxon>Micrococcaceae</taxon>
        <taxon>Pseudarthrobacter</taxon>
    </lineage>
</organism>
<dbReference type="Gene3D" id="3.60.10.10">
    <property type="entry name" value="Endonuclease/exonuclease/phosphatase"/>
    <property type="match status" value="1"/>
</dbReference>
<dbReference type="GO" id="GO:0003824">
    <property type="term" value="F:catalytic activity"/>
    <property type="evidence" value="ECO:0007669"/>
    <property type="project" value="InterPro"/>
</dbReference>
<dbReference type="Proteomes" id="UP000065151">
    <property type="component" value="Chromosome"/>
</dbReference>
<sequence length="214" mass="23979">MAYYKKRHLIEALQPDVVILQEVAKKDIFAAEQPFAAWTGSNLNKGLGVIGFANARYKMSEHADPNLPWHLPFSIDGLNVVALWAHQLNRELRYVRVTHEIVDRHAGFLAGGGALLMGDFNSNTVWDRAHPKRNHSMLVEKLAGLGLSSVYHRDAVNEQGAEPTKTYFHTRNLRFGHHIDYAFLSDGIPADLRVGGSVDWLAHSDHMPLILDIA</sequence>
<dbReference type="SUPFAM" id="SSF56219">
    <property type="entry name" value="DNase I-like"/>
    <property type="match status" value="1"/>
</dbReference>
<dbReference type="EMBL" id="CP013747">
    <property type="protein sequence ID" value="ALV43234.1"/>
    <property type="molecule type" value="Genomic_DNA"/>
</dbReference>
<protein>
    <recommendedName>
        <fullName evidence="1">Endonuclease/exonuclease/phosphatase domain-containing protein</fullName>
    </recommendedName>
</protein>
<dbReference type="InterPro" id="IPR036691">
    <property type="entry name" value="Endo/exonu/phosph_ase_sf"/>
</dbReference>
<name>A0A0U2XHJ5_9MICC</name>
<proteinExistence type="predicted"/>